<dbReference type="Proteomes" id="UP000321533">
    <property type="component" value="Chromosome"/>
</dbReference>
<proteinExistence type="predicted"/>
<name>A0A5B8VE77_9BACT</name>
<dbReference type="AlphaFoldDB" id="A0A5B8VE77"/>
<evidence type="ECO:0000313" key="3">
    <source>
        <dbReference type="Proteomes" id="UP000321533"/>
    </source>
</evidence>
<keyword evidence="3" id="KW-1185">Reference proteome</keyword>
<dbReference type="RefSeq" id="WP_147192596.1">
    <property type="nucleotide sequence ID" value="NZ_CP042435.1"/>
</dbReference>
<dbReference type="KEGG" id="pgin:FRZ67_21350"/>
<protein>
    <submittedName>
        <fullName evidence="2">DUF3347 domain-containing protein</fullName>
    </submittedName>
</protein>
<gene>
    <name evidence="2" type="ORF">FRZ67_21350</name>
</gene>
<dbReference type="OrthoDB" id="5513217at2"/>
<accession>A0A5B8VE77</accession>
<evidence type="ECO:0000259" key="1">
    <source>
        <dbReference type="Pfam" id="PF11827"/>
    </source>
</evidence>
<feature type="domain" description="DUF3347" evidence="1">
    <location>
        <begin position="48"/>
        <end position="130"/>
    </location>
</feature>
<evidence type="ECO:0000313" key="2">
    <source>
        <dbReference type="EMBL" id="QEC69720.1"/>
    </source>
</evidence>
<reference evidence="2 3" key="1">
    <citation type="journal article" date="2016" name="Int. J. Syst. Evol. Microbiol.">
        <title>Panacibacter ginsenosidivorans gen. nov., sp. nov., with ginsenoside converting activity isolated from soil of a ginseng field.</title>
        <authorList>
            <person name="Siddiqi M.Z."/>
            <person name="Muhammad Shafi S."/>
            <person name="Choi K.D."/>
            <person name="Im W.T."/>
        </authorList>
    </citation>
    <scope>NUCLEOTIDE SEQUENCE [LARGE SCALE GENOMIC DNA]</scope>
    <source>
        <strain evidence="2 3">Gsoil1550</strain>
    </source>
</reference>
<organism evidence="2 3">
    <name type="scientific">Panacibacter ginsenosidivorans</name>
    <dbReference type="NCBI Taxonomy" id="1813871"/>
    <lineage>
        <taxon>Bacteria</taxon>
        <taxon>Pseudomonadati</taxon>
        <taxon>Bacteroidota</taxon>
        <taxon>Chitinophagia</taxon>
        <taxon>Chitinophagales</taxon>
        <taxon>Chitinophagaceae</taxon>
        <taxon>Panacibacter</taxon>
    </lineage>
</organism>
<dbReference type="EMBL" id="CP042435">
    <property type="protein sequence ID" value="QEC69720.1"/>
    <property type="molecule type" value="Genomic_DNA"/>
</dbReference>
<dbReference type="Pfam" id="PF11827">
    <property type="entry name" value="DUF3347"/>
    <property type="match status" value="1"/>
</dbReference>
<dbReference type="InterPro" id="IPR021782">
    <property type="entry name" value="DUF3347"/>
</dbReference>
<sequence>MKSKIHRHKSSSIFTICKKIFFAVVIFSTLFIQKTFAQDNQSQPSQLLTSYYGIKDALTAGNADAASASATAFLKAINSVDSKVIAQDKLAALQKDAGAIEQMKDIKHQREHFAGLSANMLAVAKSAKLSAQPVYALYCPMKKSYWLSSDRTVKNPYFGSAMLSCGSITETLNQ</sequence>